<proteinExistence type="predicted"/>
<dbReference type="EMBL" id="CM042032">
    <property type="protein sequence ID" value="KAI3776136.1"/>
    <property type="molecule type" value="Genomic_DNA"/>
</dbReference>
<evidence type="ECO:0000313" key="2">
    <source>
        <dbReference type="Proteomes" id="UP001056120"/>
    </source>
</evidence>
<dbReference type="Proteomes" id="UP001056120">
    <property type="component" value="Linkage Group LG15"/>
</dbReference>
<accession>A0ACB9FYV2</accession>
<reference evidence="1 2" key="2">
    <citation type="journal article" date="2022" name="Mol. Ecol. Resour.">
        <title>The genomes of chicory, endive, great burdock and yacon provide insights into Asteraceae paleo-polyploidization history and plant inulin production.</title>
        <authorList>
            <person name="Fan W."/>
            <person name="Wang S."/>
            <person name="Wang H."/>
            <person name="Wang A."/>
            <person name="Jiang F."/>
            <person name="Liu H."/>
            <person name="Zhao H."/>
            <person name="Xu D."/>
            <person name="Zhang Y."/>
        </authorList>
    </citation>
    <scope>NUCLEOTIDE SEQUENCE [LARGE SCALE GENOMIC DNA]</scope>
    <source>
        <strain evidence="2">cv. Yunnan</strain>
        <tissue evidence="1">Leaves</tissue>
    </source>
</reference>
<gene>
    <name evidence="1" type="ORF">L1987_45900</name>
</gene>
<reference evidence="2" key="1">
    <citation type="journal article" date="2022" name="Mol. Ecol. Resour.">
        <title>The genomes of chicory, endive, great burdock and yacon provide insights into Asteraceae palaeo-polyploidization history and plant inulin production.</title>
        <authorList>
            <person name="Fan W."/>
            <person name="Wang S."/>
            <person name="Wang H."/>
            <person name="Wang A."/>
            <person name="Jiang F."/>
            <person name="Liu H."/>
            <person name="Zhao H."/>
            <person name="Xu D."/>
            <person name="Zhang Y."/>
        </authorList>
    </citation>
    <scope>NUCLEOTIDE SEQUENCE [LARGE SCALE GENOMIC DNA]</scope>
    <source>
        <strain evidence="2">cv. Yunnan</strain>
    </source>
</reference>
<protein>
    <submittedName>
        <fullName evidence="1">Uncharacterized protein</fullName>
    </submittedName>
</protein>
<name>A0ACB9FYV2_9ASTR</name>
<keyword evidence="2" id="KW-1185">Reference proteome</keyword>
<evidence type="ECO:0000313" key="1">
    <source>
        <dbReference type="EMBL" id="KAI3776136.1"/>
    </source>
</evidence>
<sequence length="173" mass="19182">MSVFRLHLLGSLILVKAAALKVSESLRLNSTNWRGGFSECAKGTLFLALTIREQSSRKSIRNVQRNYEVFQRLYRCLDKARIPRRSQLNEEQDLSEPERLHPMSLSSLKPKGSKGLDKAKLAMQSTLDAPKTSVPTLSALQLVKGVKKGEETFVAALVGDEENGSSEELPTVL</sequence>
<organism evidence="1 2">
    <name type="scientific">Smallanthus sonchifolius</name>
    <dbReference type="NCBI Taxonomy" id="185202"/>
    <lineage>
        <taxon>Eukaryota</taxon>
        <taxon>Viridiplantae</taxon>
        <taxon>Streptophyta</taxon>
        <taxon>Embryophyta</taxon>
        <taxon>Tracheophyta</taxon>
        <taxon>Spermatophyta</taxon>
        <taxon>Magnoliopsida</taxon>
        <taxon>eudicotyledons</taxon>
        <taxon>Gunneridae</taxon>
        <taxon>Pentapetalae</taxon>
        <taxon>asterids</taxon>
        <taxon>campanulids</taxon>
        <taxon>Asterales</taxon>
        <taxon>Asteraceae</taxon>
        <taxon>Asteroideae</taxon>
        <taxon>Heliantheae alliance</taxon>
        <taxon>Millerieae</taxon>
        <taxon>Smallanthus</taxon>
    </lineage>
</organism>
<comment type="caution">
    <text evidence="1">The sequence shown here is derived from an EMBL/GenBank/DDBJ whole genome shotgun (WGS) entry which is preliminary data.</text>
</comment>